<sequence length="131" mass="15134">MRSGKNECPICRTHCPTQLSLRDDPNYDALIALLHPDIDKFEKEELALLKEEFPHLSIVEKSVEVVDRDEEEDFSEEDFVAQIIVHVLPSFHYMTDENYFAEEPLVDDDNDVAEELVVEEEDMDDDSSNST</sequence>
<dbReference type="GO" id="GO:0004839">
    <property type="term" value="F:ubiquitin activating enzyme activity"/>
    <property type="evidence" value="ECO:0007669"/>
    <property type="project" value="UniProtKB-EC"/>
</dbReference>
<keyword evidence="1" id="KW-0436">Ligase</keyword>
<accession>A0A396HIT0</accession>
<dbReference type="EMBL" id="PSQE01000006">
    <property type="protein sequence ID" value="RHN52528.1"/>
    <property type="molecule type" value="Genomic_DNA"/>
</dbReference>
<dbReference type="InterPro" id="IPR044592">
    <property type="entry name" value="RING1A/B"/>
</dbReference>
<dbReference type="GO" id="GO:0016746">
    <property type="term" value="F:acyltransferase activity"/>
    <property type="evidence" value="ECO:0007669"/>
    <property type="project" value="UniProtKB-KW"/>
</dbReference>
<name>A0A396HIT0_MEDTR</name>
<dbReference type="Gramene" id="rna37217">
    <property type="protein sequence ID" value="RHN52528.1"/>
    <property type="gene ID" value="gene37217"/>
</dbReference>
<dbReference type="AlphaFoldDB" id="A0A396HIT0"/>
<keyword evidence="1" id="KW-0012">Acyltransferase</keyword>
<gene>
    <name evidence="1" type="ORF">MtrunA17_Chr6g0481531</name>
</gene>
<dbReference type="PANTHER" id="PTHR46537:SF1">
    <property type="entry name" value="E3 UBIQUITIN-PROTEIN LIGASE RING1B-RELATED"/>
    <property type="match status" value="1"/>
</dbReference>
<dbReference type="EC" id="6.2.1.45" evidence="1"/>
<dbReference type="Proteomes" id="UP000265566">
    <property type="component" value="Chromosome 6"/>
</dbReference>
<comment type="caution">
    <text evidence="1">The sequence shown here is derived from an EMBL/GenBank/DDBJ whole genome shotgun (WGS) entry which is preliminary data.</text>
</comment>
<evidence type="ECO:0000313" key="2">
    <source>
        <dbReference type="Proteomes" id="UP000265566"/>
    </source>
</evidence>
<proteinExistence type="predicted"/>
<dbReference type="EC" id="2.3.2.-" evidence="1"/>
<evidence type="ECO:0000313" key="1">
    <source>
        <dbReference type="EMBL" id="RHN52528.1"/>
    </source>
</evidence>
<organism evidence="1 2">
    <name type="scientific">Medicago truncatula</name>
    <name type="common">Barrel medic</name>
    <name type="synonym">Medicago tribuloides</name>
    <dbReference type="NCBI Taxonomy" id="3880"/>
    <lineage>
        <taxon>Eukaryota</taxon>
        <taxon>Viridiplantae</taxon>
        <taxon>Streptophyta</taxon>
        <taxon>Embryophyta</taxon>
        <taxon>Tracheophyta</taxon>
        <taxon>Spermatophyta</taxon>
        <taxon>Magnoliopsida</taxon>
        <taxon>eudicotyledons</taxon>
        <taxon>Gunneridae</taxon>
        <taxon>Pentapetalae</taxon>
        <taxon>rosids</taxon>
        <taxon>fabids</taxon>
        <taxon>Fabales</taxon>
        <taxon>Fabaceae</taxon>
        <taxon>Papilionoideae</taxon>
        <taxon>50 kb inversion clade</taxon>
        <taxon>NPAAA clade</taxon>
        <taxon>Hologalegina</taxon>
        <taxon>IRL clade</taxon>
        <taxon>Trifolieae</taxon>
        <taxon>Medicago</taxon>
    </lineage>
</organism>
<protein>
    <submittedName>
        <fullName evidence="1">Putative aminoacyltransferase, E1 ubiquitin-activating enzyme</fullName>
        <ecNumber evidence="1">2.3.2.-</ecNumber>
        <ecNumber evidence="1">6.2.1.45</ecNumber>
    </submittedName>
</protein>
<reference evidence="2" key="1">
    <citation type="journal article" date="2018" name="Nat. Plants">
        <title>Whole-genome landscape of Medicago truncatula symbiotic genes.</title>
        <authorList>
            <person name="Pecrix Y."/>
            <person name="Staton S.E."/>
            <person name="Sallet E."/>
            <person name="Lelandais-Briere C."/>
            <person name="Moreau S."/>
            <person name="Carrere S."/>
            <person name="Blein T."/>
            <person name="Jardinaud M.F."/>
            <person name="Latrasse D."/>
            <person name="Zouine M."/>
            <person name="Zahm M."/>
            <person name="Kreplak J."/>
            <person name="Mayjonade B."/>
            <person name="Satge C."/>
            <person name="Perez M."/>
            <person name="Cauet S."/>
            <person name="Marande W."/>
            <person name="Chantry-Darmon C."/>
            <person name="Lopez-Roques C."/>
            <person name="Bouchez O."/>
            <person name="Berard A."/>
            <person name="Debelle F."/>
            <person name="Munos S."/>
            <person name="Bendahmane A."/>
            <person name="Berges H."/>
            <person name="Niebel A."/>
            <person name="Buitink J."/>
            <person name="Frugier F."/>
            <person name="Benhamed M."/>
            <person name="Crespi M."/>
            <person name="Gouzy J."/>
            <person name="Gamas P."/>
        </authorList>
    </citation>
    <scope>NUCLEOTIDE SEQUENCE [LARGE SCALE GENOMIC DNA]</scope>
    <source>
        <strain evidence="2">cv. Jemalong A17</strain>
    </source>
</reference>
<keyword evidence="1" id="KW-0808">Transferase</keyword>
<dbReference type="PANTHER" id="PTHR46537">
    <property type="entry name" value="OS11G0578200 PROTEIN"/>
    <property type="match status" value="1"/>
</dbReference>